<evidence type="ECO:0000256" key="6">
    <source>
        <dbReference type="ARBA" id="ARBA00023004"/>
    </source>
</evidence>
<dbReference type="InterPro" id="IPR012910">
    <property type="entry name" value="Plug_dom"/>
</dbReference>
<dbReference type="InterPro" id="IPR036942">
    <property type="entry name" value="Beta-barrel_TonB_sf"/>
</dbReference>
<proteinExistence type="inferred from homology"/>
<evidence type="ECO:0000313" key="17">
    <source>
        <dbReference type="Proteomes" id="UP000599009"/>
    </source>
</evidence>
<evidence type="ECO:0000256" key="12">
    <source>
        <dbReference type="PROSITE-ProRule" id="PRU10143"/>
    </source>
</evidence>
<dbReference type="PANTHER" id="PTHR32552:SF81">
    <property type="entry name" value="TONB-DEPENDENT OUTER MEMBRANE RECEPTOR"/>
    <property type="match status" value="1"/>
</dbReference>
<evidence type="ECO:0000256" key="3">
    <source>
        <dbReference type="ARBA" id="ARBA00022452"/>
    </source>
</evidence>
<organism evidence="16 17">
    <name type="scientific">Luteimonas terricola</name>
    <dbReference type="NCBI Taxonomy" id="645597"/>
    <lineage>
        <taxon>Bacteria</taxon>
        <taxon>Pseudomonadati</taxon>
        <taxon>Pseudomonadota</taxon>
        <taxon>Gammaproteobacteria</taxon>
        <taxon>Lysobacterales</taxon>
        <taxon>Lysobacteraceae</taxon>
        <taxon>Luteimonas</taxon>
    </lineage>
</organism>
<dbReference type="SUPFAM" id="SSF56935">
    <property type="entry name" value="Porins"/>
    <property type="match status" value="1"/>
</dbReference>
<evidence type="ECO:0000256" key="5">
    <source>
        <dbReference type="ARBA" id="ARBA00022692"/>
    </source>
</evidence>
<keyword evidence="17" id="KW-1185">Reference proteome</keyword>
<evidence type="ECO:0000256" key="7">
    <source>
        <dbReference type="ARBA" id="ARBA00023065"/>
    </source>
</evidence>
<evidence type="ECO:0000256" key="8">
    <source>
        <dbReference type="ARBA" id="ARBA00023077"/>
    </source>
</evidence>
<keyword evidence="7" id="KW-0406">Ion transport</keyword>
<dbReference type="Pfam" id="PF00593">
    <property type="entry name" value="TonB_dep_Rec_b-barrel"/>
    <property type="match status" value="1"/>
</dbReference>
<evidence type="ECO:0000256" key="13">
    <source>
        <dbReference type="RuleBase" id="RU003357"/>
    </source>
</evidence>
<evidence type="ECO:0000256" key="1">
    <source>
        <dbReference type="ARBA" id="ARBA00004571"/>
    </source>
</evidence>
<keyword evidence="5 11" id="KW-0812">Transmembrane</keyword>
<dbReference type="PROSITE" id="PS52016">
    <property type="entry name" value="TONB_DEPENDENT_REC_3"/>
    <property type="match status" value="1"/>
</dbReference>
<accession>A0ABQ2E580</accession>
<feature type="domain" description="TonB-dependent receptor plug" evidence="15">
    <location>
        <begin position="42"/>
        <end position="153"/>
    </location>
</feature>
<keyword evidence="2 11" id="KW-0813">Transport</keyword>
<dbReference type="EMBL" id="BMME01000001">
    <property type="protein sequence ID" value="GGJ95826.1"/>
    <property type="molecule type" value="Genomic_DNA"/>
</dbReference>
<keyword evidence="4" id="KW-0410">Iron transport</keyword>
<evidence type="ECO:0000256" key="10">
    <source>
        <dbReference type="ARBA" id="ARBA00023237"/>
    </source>
</evidence>
<keyword evidence="9 11" id="KW-0472">Membrane</keyword>
<keyword evidence="10 11" id="KW-0998">Cell outer membrane</keyword>
<dbReference type="InterPro" id="IPR000531">
    <property type="entry name" value="Beta-barrel_TonB"/>
</dbReference>
<dbReference type="PROSITE" id="PS00430">
    <property type="entry name" value="TONB_DEPENDENT_REC_1"/>
    <property type="match status" value="1"/>
</dbReference>
<evidence type="ECO:0000256" key="11">
    <source>
        <dbReference type="PROSITE-ProRule" id="PRU01360"/>
    </source>
</evidence>
<gene>
    <name evidence="16" type="primary">fyuA</name>
    <name evidence="16" type="ORF">GCM10011394_00740</name>
</gene>
<comment type="similarity">
    <text evidence="11 13">Belongs to the TonB-dependent receptor family.</text>
</comment>
<comment type="caution">
    <text evidence="16">The sequence shown here is derived from an EMBL/GenBank/DDBJ whole genome shotgun (WGS) entry which is preliminary data.</text>
</comment>
<feature type="domain" description="TonB-dependent receptor-like beta-barrel" evidence="14">
    <location>
        <begin position="330"/>
        <end position="730"/>
    </location>
</feature>
<evidence type="ECO:0000256" key="9">
    <source>
        <dbReference type="ARBA" id="ARBA00023136"/>
    </source>
</evidence>
<keyword evidence="6" id="KW-0408">Iron</keyword>
<dbReference type="InterPro" id="IPR010916">
    <property type="entry name" value="TonB_box_CS"/>
</dbReference>
<name>A0ABQ2E580_9GAMM</name>
<dbReference type="PANTHER" id="PTHR32552">
    <property type="entry name" value="FERRICHROME IRON RECEPTOR-RELATED"/>
    <property type="match status" value="1"/>
</dbReference>
<sequence length="776" mass="84452">MAGLLAAPAFAQEAASTDAPASQPTELDTIVVTAQGREQDIIAVPYNISVVSGEAIEQQNILDTAELMRGVAGVGVVDRGARNSSVVSGIRIRGLNVDSSALGDYAVSAMSTVATYVDKTPLFANFLLSDIDRVEVLRGPQGTLYGSGALGGAVRFLLRQPELDAWDARVGFSASSVDGSSGIGLSGTGTLNIPVAETVALRLNVTSNDFAGVTDYRNVYRLDGDGIPTAPDGVLAPTAEYENARDADTVRQNYGRASLLWKPSDTFDLTLSYMAQADRFGGRRGTSLGNDGWGEPYGDLEIGSVQREPSARHVNLASLEANVDLGFATLTSSTSSYNHEGDITSENTGFYAQNGWLGFYYNYPRPLASAERGYGEKAFTQELRLISKTEGRFDYVLGAYYQDQDRYATQVSYLRGFKRWWDAAFPGFEDAVISDVDYDYRQAENFQETAVYGELTWHATDSLQFTGGFRHFRHEAETDVAQTTSNWASFADSSQSHGEETDTRTLFKGNVSWFFSPHSQLYATVSEGYRRGGTNGTPTTGNFAEDPAWTTYRSDTVRNHELGFKGRVGRMSYNANVFYVDWKDPQVNSSTTWWGFFAVQNAEKASTRGVELELAGGIGEGFNYNLGYTYTKAQLEADAIAVDGAYLYGYKGDPLPGVSEHRFNAGGSYGIPVGRGLVTLRGDAYYQSESENALSLNPKFQRTLDGFPIFNASATYSIDSWDLTLWVKNLANEEGISGIYTEEYMGTAPGEGYFGNGSKALVALPRTVGVTVGYRF</sequence>
<dbReference type="Gene3D" id="2.40.170.20">
    <property type="entry name" value="TonB-dependent receptor, beta-barrel domain"/>
    <property type="match status" value="1"/>
</dbReference>
<evidence type="ECO:0000256" key="4">
    <source>
        <dbReference type="ARBA" id="ARBA00022496"/>
    </source>
</evidence>
<evidence type="ECO:0000259" key="15">
    <source>
        <dbReference type="Pfam" id="PF07715"/>
    </source>
</evidence>
<keyword evidence="3 11" id="KW-1134">Transmembrane beta strand</keyword>
<evidence type="ECO:0000313" key="16">
    <source>
        <dbReference type="EMBL" id="GGJ95826.1"/>
    </source>
</evidence>
<keyword evidence="16" id="KW-0675">Receptor</keyword>
<dbReference type="Proteomes" id="UP000599009">
    <property type="component" value="Unassembled WGS sequence"/>
</dbReference>
<evidence type="ECO:0000256" key="2">
    <source>
        <dbReference type="ARBA" id="ARBA00022448"/>
    </source>
</evidence>
<keyword evidence="8 12" id="KW-0798">TonB box</keyword>
<evidence type="ECO:0000259" key="14">
    <source>
        <dbReference type="Pfam" id="PF00593"/>
    </source>
</evidence>
<feature type="short sequence motif" description="TonB box" evidence="12">
    <location>
        <begin position="29"/>
        <end position="35"/>
    </location>
</feature>
<dbReference type="Pfam" id="PF07715">
    <property type="entry name" value="Plug"/>
    <property type="match status" value="1"/>
</dbReference>
<comment type="subcellular location">
    <subcellularLocation>
        <location evidence="1 11">Cell outer membrane</location>
        <topology evidence="1 11">Multi-pass membrane protein</topology>
    </subcellularLocation>
</comment>
<reference evidence="17" key="1">
    <citation type="journal article" date="2019" name="Int. J. Syst. Evol. Microbiol.">
        <title>The Global Catalogue of Microorganisms (GCM) 10K type strain sequencing project: providing services to taxonomists for standard genome sequencing and annotation.</title>
        <authorList>
            <consortium name="The Broad Institute Genomics Platform"/>
            <consortium name="The Broad Institute Genome Sequencing Center for Infectious Disease"/>
            <person name="Wu L."/>
            <person name="Ma J."/>
        </authorList>
    </citation>
    <scope>NUCLEOTIDE SEQUENCE [LARGE SCALE GENOMIC DNA]</scope>
    <source>
        <strain evidence="17">CGMCC 1.8985</strain>
    </source>
</reference>
<dbReference type="InterPro" id="IPR039426">
    <property type="entry name" value="TonB-dep_rcpt-like"/>
</dbReference>
<protein>
    <submittedName>
        <fullName evidence="16">TonB-dependent receptor</fullName>
    </submittedName>
</protein>